<dbReference type="Proteomes" id="UP001154282">
    <property type="component" value="Unassembled WGS sequence"/>
</dbReference>
<dbReference type="GO" id="GO:0003700">
    <property type="term" value="F:DNA-binding transcription factor activity"/>
    <property type="evidence" value="ECO:0007669"/>
    <property type="project" value="TreeGrafter"/>
</dbReference>
<dbReference type="InterPro" id="IPR011598">
    <property type="entry name" value="bHLH_dom"/>
</dbReference>
<evidence type="ECO:0000313" key="7">
    <source>
        <dbReference type="Proteomes" id="UP001154282"/>
    </source>
</evidence>
<dbReference type="GO" id="GO:0005634">
    <property type="term" value="C:nucleus"/>
    <property type="evidence" value="ECO:0007669"/>
    <property type="project" value="UniProtKB-SubCell"/>
</dbReference>
<dbReference type="GO" id="GO:0043565">
    <property type="term" value="F:sequence-specific DNA binding"/>
    <property type="evidence" value="ECO:0007669"/>
    <property type="project" value="TreeGrafter"/>
</dbReference>
<dbReference type="PROSITE" id="PS50888">
    <property type="entry name" value="BHLH"/>
    <property type="match status" value="1"/>
</dbReference>
<dbReference type="SMART" id="SM00353">
    <property type="entry name" value="HLH"/>
    <property type="match status" value="1"/>
</dbReference>
<protein>
    <recommendedName>
        <fullName evidence="5">BHLH domain-containing protein</fullName>
    </recommendedName>
</protein>
<keyword evidence="7" id="KW-1185">Reference proteome</keyword>
<dbReference type="SUPFAM" id="SSF47459">
    <property type="entry name" value="HLH, helix-loop-helix DNA-binding domain"/>
    <property type="match status" value="1"/>
</dbReference>
<dbReference type="AlphaFoldDB" id="A0AAV0L8M8"/>
<keyword evidence="4" id="KW-0539">Nucleus</keyword>
<dbReference type="InterPro" id="IPR054502">
    <property type="entry name" value="bHLH-TF_ACT-like_plant"/>
</dbReference>
<evidence type="ECO:0000256" key="4">
    <source>
        <dbReference type="ARBA" id="ARBA00023242"/>
    </source>
</evidence>
<sequence>MELTPQHGFLEELLHHHQAPLRRESWPTFPLAAAAPTSSSSSSSTTTASSTDNLFPNGCWSFDSFDNHHHPSALPSMAASIPPPPLLPPFLPFDCSFIDQQANYPFCPDAGFSIDQNSPSPLIQPNIVDEEEQVGELFSTQQNVEEEVDEEMAMRYCKPEEAAGENGDIGHLQPSMAIGFCGQKKGKSKRVEGQPSKNLMAERRRRKRLNDRLSMLRSIVPKISKMDRTSILGDTIDYVKELLESINRLQQEEVKVEEEGENGVKQVKLITNLIESRPSEALVRNSPKFSVERREAETRINVCCAPKPGLLLSTVNTIDALGLEIQQCVISCFNDFSMQASCSEGDEHRSVMSSEDIKQALFRTAGYGGRCL</sequence>
<gene>
    <name evidence="6" type="ORF">LITE_LOCUS22800</name>
</gene>
<evidence type="ECO:0000256" key="2">
    <source>
        <dbReference type="ARBA" id="ARBA00023015"/>
    </source>
</evidence>
<dbReference type="PANTHER" id="PTHR31945">
    <property type="entry name" value="TRANSCRIPTION FACTOR SCREAM2-RELATED"/>
    <property type="match status" value="1"/>
</dbReference>
<evidence type="ECO:0000259" key="5">
    <source>
        <dbReference type="PROSITE" id="PS50888"/>
    </source>
</evidence>
<dbReference type="InterPro" id="IPR051358">
    <property type="entry name" value="TF_AMS/ICE1/BHLH6-like"/>
</dbReference>
<evidence type="ECO:0000256" key="3">
    <source>
        <dbReference type="ARBA" id="ARBA00023163"/>
    </source>
</evidence>
<proteinExistence type="predicted"/>
<evidence type="ECO:0000313" key="6">
    <source>
        <dbReference type="EMBL" id="CAI0430865.1"/>
    </source>
</evidence>
<comment type="subcellular location">
    <subcellularLocation>
        <location evidence="1">Nucleus</location>
    </subcellularLocation>
</comment>
<dbReference type="EMBL" id="CAMGYJ010000006">
    <property type="protein sequence ID" value="CAI0430865.1"/>
    <property type="molecule type" value="Genomic_DNA"/>
</dbReference>
<name>A0AAV0L8M8_9ROSI</name>
<organism evidence="6 7">
    <name type="scientific">Linum tenue</name>
    <dbReference type="NCBI Taxonomy" id="586396"/>
    <lineage>
        <taxon>Eukaryota</taxon>
        <taxon>Viridiplantae</taxon>
        <taxon>Streptophyta</taxon>
        <taxon>Embryophyta</taxon>
        <taxon>Tracheophyta</taxon>
        <taxon>Spermatophyta</taxon>
        <taxon>Magnoliopsida</taxon>
        <taxon>eudicotyledons</taxon>
        <taxon>Gunneridae</taxon>
        <taxon>Pentapetalae</taxon>
        <taxon>rosids</taxon>
        <taxon>fabids</taxon>
        <taxon>Malpighiales</taxon>
        <taxon>Linaceae</taxon>
        <taxon>Linum</taxon>
    </lineage>
</organism>
<accession>A0AAV0L8M8</accession>
<dbReference type="Pfam" id="PF22754">
    <property type="entry name" value="bHLH-TF_ACT-like_plant"/>
    <property type="match status" value="1"/>
</dbReference>
<dbReference type="PANTHER" id="PTHR31945:SF15">
    <property type="entry name" value="TRANSCRIPTION FACTOR BHLH61-RELATED"/>
    <property type="match status" value="1"/>
</dbReference>
<keyword evidence="3" id="KW-0804">Transcription</keyword>
<dbReference type="InterPro" id="IPR036638">
    <property type="entry name" value="HLH_DNA-bd_sf"/>
</dbReference>
<keyword evidence="2" id="KW-0805">Transcription regulation</keyword>
<reference evidence="6" key="1">
    <citation type="submission" date="2022-08" db="EMBL/GenBank/DDBJ databases">
        <authorList>
            <person name="Gutierrez-Valencia J."/>
        </authorList>
    </citation>
    <scope>NUCLEOTIDE SEQUENCE</scope>
</reference>
<comment type="caution">
    <text evidence="6">The sequence shown here is derived from an EMBL/GenBank/DDBJ whole genome shotgun (WGS) entry which is preliminary data.</text>
</comment>
<dbReference type="GO" id="GO:0046983">
    <property type="term" value="F:protein dimerization activity"/>
    <property type="evidence" value="ECO:0007669"/>
    <property type="project" value="InterPro"/>
</dbReference>
<evidence type="ECO:0000256" key="1">
    <source>
        <dbReference type="ARBA" id="ARBA00004123"/>
    </source>
</evidence>
<feature type="domain" description="BHLH" evidence="5">
    <location>
        <begin position="193"/>
        <end position="242"/>
    </location>
</feature>
<dbReference type="Pfam" id="PF00010">
    <property type="entry name" value="HLH"/>
    <property type="match status" value="1"/>
</dbReference>
<dbReference type="Gene3D" id="4.10.280.10">
    <property type="entry name" value="Helix-loop-helix DNA-binding domain"/>
    <property type="match status" value="1"/>
</dbReference>